<gene>
    <name evidence="2" type="ORF">D9619_012594</name>
</gene>
<accession>A0A8H5B6I8</accession>
<name>A0A8H5B6I8_9AGAR</name>
<sequence>MRQERRPLNLYKCATLKRPKRHKRLNQQSQSRQYIKRREATHNPRQHPQQHTLPLRIRTRVARLRIHVDRQRPHQHRQRRERRERGTHAPQMSFRRGREDEGPADAVERADGLAMAELSAMMGKRMCVGVSAVKGEAYIW</sequence>
<proteinExistence type="predicted"/>
<feature type="region of interest" description="Disordered" evidence="1">
    <location>
        <begin position="17"/>
        <end position="105"/>
    </location>
</feature>
<evidence type="ECO:0000256" key="1">
    <source>
        <dbReference type="SAM" id="MobiDB-lite"/>
    </source>
</evidence>
<dbReference type="EMBL" id="JAACJJ010000032">
    <property type="protein sequence ID" value="KAF5317719.1"/>
    <property type="molecule type" value="Genomic_DNA"/>
</dbReference>
<dbReference type="Proteomes" id="UP000567179">
    <property type="component" value="Unassembled WGS sequence"/>
</dbReference>
<comment type="caution">
    <text evidence="2">The sequence shown here is derived from an EMBL/GenBank/DDBJ whole genome shotgun (WGS) entry which is preliminary data.</text>
</comment>
<evidence type="ECO:0000313" key="2">
    <source>
        <dbReference type="EMBL" id="KAF5317719.1"/>
    </source>
</evidence>
<keyword evidence="3" id="KW-1185">Reference proteome</keyword>
<protein>
    <submittedName>
        <fullName evidence="2">Uncharacterized protein</fullName>
    </submittedName>
</protein>
<feature type="compositionally biased region" description="Basic and acidic residues" evidence="1">
    <location>
        <begin position="96"/>
        <end position="105"/>
    </location>
</feature>
<evidence type="ECO:0000313" key="3">
    <source>
        <dbReference type="Proteomes" id="UP000567179"/>
    </source>
</evidence>
<organism evidence="2 3">
    <name type="scientific">Psilocybe cf. subviscida</name>
    <dbReference type="NCBI Taxonomy" id="2480587"/>
    <lineage>
        <taxon>Eukaryota</taxon>
        <taxon>Fungi</taxon>
        <taxon>Dikarya</taxon>
        <taxon>Basidiomycota</taxon>
        <taxon>Agaricomycotina</taxon>
        <taxon>Agaricomycetes</taxon>
        <taxon>Agaricomycetidae</taxon>
        <taxon>Agaricales</taxon>
        <taxon>Agaricineae</taxon>
        <taxon>Strophariaceae</taxon>
        <taxon>Psilocybe</taxon>
    </lineage>
</organism>
<dbReference type="AlphaFoldDB" id="A0A8H5B6I8"/>
<reference evidence="2 3" key="1">
    <citation type="journal article" date="2020" name="ISME J.">
        <title>Uncovering the hidden diversity of litter-decomposition mechanisms in mushroom-forming fungi.</title>
        <authorList>
            <person name="Floudas D."/>
            <person name="Bentzer J."/>
            <person name="Ahren D."/>
            <person name="Johansson T."/>
            <person name="Persson P."/>
            <person name="Tunlid A."/>
        </authorList>
    </citation>
    <scope>NUCLEOTIDE SEQUENCE [LARGE SCALE GENOMIC DNA]</scope>
    <source>
        <strain evidence="2 3">CBS 101986</strain>
    </source>
</reference>